<proteinExistence type="predicted"/>
<protein>
    <recommendedName>
        <fullName evidence="2">DUF7086 domain-containing protein</fullName>
    </recommendedName>
</protein>
<name>A0A9D5HMG1_9LILI</name>
<evidence type="ECO:0000259" key="2">
    <source>
        <dbReference type="Pfam" id="PF23324"/>
    </source>
</evidence>
<dbReference type="OrthoDB" id="1900495at2759"/>
<reference evidence="3" key="2">
    <citation type="journal article" date="2022" name="Hortic Res">
        <title>The genome of Dioscorea zingiberensis sheds light on the biosynthesis, origin and evolution of the medicinally important diosgenin saponins.</title>
        <authorList>
            <person name="Li Y."/>
            <person name="Tan C."/>
            <person name="Li Z."/>
            <person name="Guo J."/>
            <person name="Li S."/>
            <person name="Chen X."/>
            <person name="Wang C."/>
            <person name="Dai X."/>
            <person name="Yang H."/>
            <person name="Song W."/>
            <person name="Hou L."/>
            <person name="Xu J."/>
            <person name="Tong Z."/>
            <person name="Xu A."/>
            <person name="Yuan X."/>
            <person name="Wang W."/>
            <person name="Yang Q."/>
            <person name="Chen L."/>
            <person name="Sun Z."/>
            <person name="Wang K."/>
            <person name="Pan B."/>
            <person name="Chen J."/>
            <person name="Bao Y."/>
            <person name="Liu F."/>
            <person name="Qi X."/>
            <person name="Gang D.R."/>
            <person name="Wen J."/>
            <person name="Li J."/>
        </authorList>
    </citation>
    <scope>NUCLEOTIDE SEQUENCE</scope>
    <source>
        <strain evidence="3">Dzin_1.0</strain>
    </source>
</reference>
<dbReference type="Proteomes" id="UP001085076">
    <property type="component" value="Miscellaneous, Linkage group lg02"/>
</dbReference>
<dbReference type="PANTHER" id="PTHR34272">
    <property type="entry name" value="EXPRESSED PROTEIN"/>
    <property type="match status" value="1"/>
</dbReference>
<accession>A0A9D5HMG1</accession>
<feature type="compositionally biased region" description="Pro residues" evidence="1">
    <location>
        <begin position="39"/>
        <end position="60"/>
    </location>
</feature>
<evidence type="ECO:0000313" key="3">
    <source>
        <dbReference type="EMBL" id="KAJ0981918.1"/>
    </source>
</evidence>
<feature type="region of interest" description="Disordered" evidence="1">
    <location>
        <begin position="1"/>
        <end position="80"/>
    </location>
</feature>
<dbReference type="PANTHER" id="PTHR34272:SF1">
    <property type="entry name" value="EXPRESSED PROTEIN"/>
    <property type="match status" value="1"/>
</dbReference>
<organism evidence="3 4">
    <name type="scientific">Dioscorea zingiberensis</name>
    <dbReference type="NCBI Taxonomy" id="325984"/>
    <lineage>
        <taxon>Eukaryota</taxon>
        <taxon>Viridiplantae</taxon>
        <taxon>Streptophyta</taxon>
        <taxon>Embryophyta</taxon>
        <taxon>Tracheophyta</taxon>
        <taxon>Spermatophyta</taxon>
        <taxon>Magnoliopsida</taxon>
        <taxon>Liliopsida</taxon>
        <taxon>Dioscoreales</taxon>
        <taxon>Dioscoreaceae</taxon>
        <taxon>Dioscorea</taxon>
    </lineage>
</organism>
<evidence type="ECO:0000313" key="4">
    <source>
        <dbReference type="Proteomes" id="UP001085076"/>
    </source>
</evidence>
<dbReference type="Pfam" id="PF23324">
    <property type="entry name" value="DUF7086"/>
    <property type="match status" value="1"/>
</dbReference>
<gene>
    <name evidence="3" type="ORF">J5N97_010173</name>
</gene>
<comment type="caution">
    <text evidence="3">The sequence shown here is derived from an EMBL/GenBank/DDBJ whole genome shotgun (WGS) entry which is preliminary data.</text>
</comment>
<sequence length="239" mass="26560">MDQGNNHHLELPPPLAGEDELDLSLSLTTSERPRLNASPSPPTVSSPSSQPPKSPAPKPPARLRTRRRRSTIEVKPNTVKEPPFPWATTQPCTIHTLNHLISHNTTFISGDMECKFCKAVHSIVYDLQSKFSEISDIIKSSKHLLHNRAPKSWTKPGLPSCLCCNGSSCLVPVVAVDYMKINWLFLLLSQTLGCLTLRHLKHFCASTGFYLTGAKDRLVYCTYLTLCKQLDPSGPFDLD</sequence>
<evidence type="ECO:0000256" key="1">
    <source>
        <dbReference type="SAM" id="MobiDB-lite"/>
    </source>
</evidence>
<dbReference type="InterPro" id="IPR055513">
    <property type="entry name" value="DUF7086"/>
</dbReference>
<feature type="compositionally biased region" description="Basic and acidic residues" evidence="1">
    <location>
        <begin position="1"/>
        <end position="10"/>
    </location>
</feature>
<dbReference type="EMBL" id="JAGGNH010000002">
    <property type="protein sequence ID" value="KAJ0981918.1"/>
    <property type="molecule type" value="Genomic_DNA"/>
</dbReference>
<feature type="domain" description="DUF7086" evidence="2">
    <location>
        <begin position="97"/>
        <end position="230"/>
    </location>
</feature>
<keyword evidence="4" id="KW-1185">Reference proteome</keyword>
<dbReference type="AlphaFoldDB" id="A0A9D5HMG1"/>
<reference evidence="3" key="1">
    <citation type="submission" date="2021-03" db="EMBL/GenBank/DDBJ databases">
        <authorList>
            <person name="Li Z."/>
            <person name="Yang C."/>
        </authorList>
    </citation>
    <scope>NUCLEOTIDE SEQUENCE</scope>
    <source>
        <strain evidence="3">Dzin_1.0</strain>
        <tissue evidence="3">Leaf</tissue>
    </source>
</reference>